<feature type="region of interest" description="Disordered" evidence="2">
    <location>
        <begin position="1"/>
        <end position="28"/>
    </location>
</feature>
<name>D0ABC4_9ORYZ</name>
<accession>D0ABC4</accession>
<protein>
    <submittedName>
        <fullName evidence="3">OO_Ba0005L10-OO_Ba0081K17.20 protein</fullName>
    </submittedName>
</protein>
<organism evidence="3">
    <name type="scientific">Oryza officinalis</name>
    <dbReference type="NCBI Taxonomy" id="4535"/>
    <lineage>
        <taxon>Eukaryota</taxon>
        <taxon>Viridiplantae</taxon>
        <taxon>Streptophyta</taxon>
        <taxon>Embryophyta</taxon>
        <taxon>Tracheophyta</taxon>
        <taxon>Spermatophyta</taxon>
        <taxon>Magnoliopsida</taxon>
        <taxon>Liliopsida</taxon>
        <taxon>Poales</taxon>
        <taxon>Poaceae</taxon>
        <taxon>BOP clade</taxon>
        <taxon>Oryzoideae</taxon>
        <taxon>Oryzeae</taxon>
        <taxon>Oryzinae</taxon>
        <taxon>Oryza</taxon>
    </lineage>
</organism>
<sequence>MTDPMVTTGSLPQNNPMATTENPPQSDPMNLADMFSFDIGQFLDDEDKELPSTARAPISDDLKNRLTDIANRLESSLEYLVEDCTPIRVRTRLDELAVEPIVLKNRLEELRRLEAELESKLKSTRQEIQEVETGIAASPKAIEDQTAKLKASAKYLATLSKSLKPIPGSTADDAQAIEDI</sequence>
<keyword evidence="1" id="KW-0175">Coiled coil</keyword>
<dbReference type="AlphaFoldDB" id="D0ABC4"/>
<gene>
    <name evidence="3" type="primary">OO_Ba0005L10-OO_Ba0081K17.20</name>
</gene>
<dbReference type="EMBL" id="FP565615">
    <property type="protein sequence ID" value="CBG76269.1"/>
    <property type="molecule type" value="Genomic_DNA"/>
</dbReference>
<reference evidence="3" key="2">
    <citation type="submission" date="2009-09" db="EMBL/GenBank/DDBJ databases">
        <authorList>
            <person name="Han"/>
            <person name="B"/>
            <person name="Feng"/>
            <person name="Q"/>
            <person name="Huang"/>
            <person name="T"/>
            <person name="Zhao"/>
            <person name="Q"/>
            <person name="Zhu"/>
            <person name="J J.and.Lin."/>
            <person name="Z X."/>
        </authorList>
    </citation>
    <scope>NUCLEOTIDE SEQUENCE</scope>
</reference>
<reference evidence="3" key="1">
    <citation type="journal article" date="2009" name="J. Genet. Genomics">
        <title>Analysis of collinear regions of Oryza AA and CC genomes.</title>
        <authorList>
            <person name="Feng Q."/>
            <person name="Huang T."/>
            <person name="Zhao Q."/>
            <person name="Zhu J."/>
            <person name="Lin Z."/>
            <person name="Han B."/>
        </authorList>
    </citation>
    <scope>NUCLEOTIDE SEQUENCE</scope>
</reference>
<evidence type="ECO:0000256" key="1">
    <source>
        <dbReference type="SAM" id="Coils"/>
    </source>
</evidence>
<evidence type="ECO:0000313" key="3">
    <source>
        <dbReference type="EMBL" id="CBG76269.1"/>
    </source>
</evidence>
<evidence type="ECO:0000256" key="2">
    <source>
        <dbReference type="SAM" id="MobiDB-lite"/>
    </source>
</evidence>
<proteinExistence type="predicted"/>
<feature type="coiled-coil region" evidence="1">
    <location>
        <begin position="103"/>
        <end position="134"/>
    </location>
</feature>